<accession>A0A167WPW4</accession>
<dbReference type="OrthoDB" id="2135488at2759"/>
<comment type="caution">
    <text evidence="3">The sequence shown here is derived from an EMBL/GenBank/DDBJ whole genome shotgun (WGS) entry which is preliminary data.</text>
</comment>
<dbReference type="AlphaFoldDB" id="A0A167WPW4"/>
<keyword evidence="4" id="KW-1185">Reference proteome</keyword>
<dbReference type="SUPFAM" id="SSF51556">
    <property type="entry name" value="Metallo-dependent hydrolases"/>
    <property type="match status" value="1"/>
</dbReference>
<dbReference type="Gene3D" id="3.20.20.140">
    <property type="entry name" value="Metal-dependent hydrolases"/>
    <property type="match status" value="1"/>
</dbReference>
<evidence type="ECO:0000256" key="1">
    <source>
        <dbReference type="ARBA" id="ARBA00038310"/>
    </source>
</evidence>
<dbReference type="InterPro" id="IPR032466">
    <property type="entry name" value="Metal_Hydrolase"/>
</dbReference>
<dbReference type="GO" id="GO:0016787">
    <property type="term" value="F:hydrolase activity"/>
    <property type="evidence" value="ECO:0007669"/>
    <property type="project" value="UniProtKB-KW"/>
</dbReference>
<dbReference type="EMBL" id="AZGY01000026">
    <property type="protein sequence ID" value="KZZ89131.1"/>
    <property type="molecule type" value="Genomic_DNA"/>
</dbReference>
<dbReference type="Proteomes" id="UP000078544">
    <property type="component" value="Unassembled WGS sequence"/>
</dbReference>
<sequence length="344" mass="38132">MSSSDEKQQQQQPPQPLALPIIDAHVHLYPAAEADSLAWCAPDHPLRGERSVAEYTAASRTSPTSLLGFVLVESDRRHDLDAPDAASGWAAPLQEVRFFRRVALGDDDDDDAGKLCLGMIPWAPLPSGPAILERYLDCVREEVGEAAWPRVRGFRYLLQDKPAGTMTADAFVDGLKLLGRRGFVFEVAVDQHRRGKRQLDEVVDMIARAHEGVPEAERVTFVLNPSFHAWRTAMYALSSASRTYMKLSGGFSEMPASLRRQPASHIFQSTLGWLGIVLATFGPERIMFGSDWPVCTLGAAEEDEEEAAWPKWKDVVEKMCWMASLTDEQRAMIFGGTAKKAYGL</sequence>
<dbReference type="InterPro" id="IPR006680">
    <property type="entry name" value="Amidohydro-rel"/>
</dbReference>
<dbReference type="PANTHER" id="PTHR43569:SF2">
    <property type="entry name" value="AMIDOHYDROLASE-RELATED DOMAIN-CONTAINING PROTEIN"/>
    <property type="match status" value="1"/>
</dbReference>
<gene>
    <name evidence="3" type="ORF">AAL_07779</name>
</gene>
<evidence type="ECO:0000313" key="4">
    <source>
        <dbReference type="Proteomes" id="UP000078544"/>
    </source>
</evidence>
<dbReference type="Pfam" id="PF04909">
    <property type="entry name" value="Amidohydro_2"/>
    <property type="match status" value="1"/>
</dbReference>
<name>A0A167WPW4_9HYPO</name>
<reference evidence="3 4" key="1">
    <citation type="journal article" date="2016" name="Genome Biol. Evol.">
        <title>Divergent and convergent evolution of fungal pathogenicity.</title>
        <authorList>
            <person name="Shang Y."/>
            <person name="Xiao G."/>
            <person name="Zheng P."/>
            <person name="Cen K."/>
            <person name="Zhan S."/>
            <person name="Wang C."/>
        </authorList>
    </citation>
    <scope>NUCLEOTIDE SEQUENCE [LARGE SCALE GENOMIC DNA]</scope>
    <source>
        <strain evidence="3 4">RCEF 2490</strain>
    </source>
</reference>
<proteinExistence type="inferred from homology"/>
<dbReference type="STRING" id="1081109.A0A167WPW4"/>
<dbReference type="PANTHER" id="PTHR43569">
    <property type="entry name" value="AMIDOHYDROLASE"/>
    <property type="match status" value="1"/>
</dbReference>
<keyword evidence="3" id="KW-0378">Hydrolase</keyword>
<feature type="domain" description="Amidohydrolase-related" evidence="2">
    <location>
        <begin position="22"/>
        <end position="344"/>
    </location>
</feature>
<dbReference type="InterPro" id="IPR052350">
    <property type="entry name" value="Metallo-dep_Lactonases"/>
</dbReference>
<evidence type="ECO:0000259" key="2">
    <source>
        <dbReference type="Pfam" id="PF04909"/>
    </source>
</evidence>
<comment type="similarity">
    <text evidence="1">Belongs to the metallo-dependent hydrolases superfamily.</text>
</comment>
<protein>
    <submittedName>
        <fullName evidence="3">Amidohydrolase family protein</fullName>
    </submittedName>
</protein>
<evidence type="ECO:0000313" key="3">
    <source>
        <dbReference type="EMBL" id="KZZ89131.1"/>
    </source>
</evidence>
<organism evidence="3 4">
    <name type="scientific">Moelleriella libera RCEF 2490</name>
    <dbReference type="NCBI Taxonomy" id="1081109"/>
    <lineage>
        <taxon>Eukaryota</taxon>
        <taxon>Fungi</taxon>
        <taxon>Dikarya</taxon>
        <taxon>Ascomycota</taxon>
        <taxon>Pezizomycotina</taxon>
        <taxon>Sordariomycetes</taxon>
        <taxon>Hypocreomycetidae</taxon>
        <taxon>Hypocreales</taxon>
        <taxon>Clavicipitaceae</taxon>
        <taxon>Moelleriella</taxon>
    </lineage>
</organism>